<proteinExistence type="predicted"/>
<dbReference type="GO" id="GO:0005975">
    <property type="term" value="P:carbohydrate metabolic process"/>
    <property type="evidence" value="ECO:0007669"/>
    <property type="project" value="TreeGrafter"/>
</dbReference>
<dbReference type="AlphaFoldDB" id="A0AAD5FVK8"/>
<sequence>MFHKQAALIPPLIKKKKTHFHGYVEENPVINSICCKHKTSCQAMLVSSEFRFASYYGDHMVLQKAPEQAMVWGYGTAGDEVQITINGPQHYKNKSVADFNGIWKVILDPVQAGGPYILTAVQNKNKIVLMDVLFGDVWLCGGQSNMAFTLGQVYNASEELALAAKFPNVRVFQVALNNSSVELNDLLGVEVPWSLPTPEILGGKDFSHFSAVCWLFGRYLYEHLKYPIGLVESCWGGTPIEAWSSHRVLHNCNLEKPASAHWNSTVLWNAMIHPLVNMTIKGAIWYQGEANAEYDQDKYSCLFPAMIDDWRMAFHKGSEGQTPKDFPLGFVQLSTYKKNVQDGFPEIRWHQTDDYGFVPNKVMKKTFMAVAMDLPDETSPWGSIHPRDKQDVAFRLVLGARSVAYEENGVSFEGPFPMSVRFKNTTIKIIYNQNLTATLSENIFEICCSIKTKPCPSGSLWIPAPMKKKGMDYVLVSIPECPLNSVPAALRYAWSDWPCAYKACPIYSIDGVLPAPLFITNLTAAKISPVRSLCGENDACLTYDEQDVL</sequence>
<dbReference type="Gene3D" id="3.40.50.1110">
    <property type="entry name" value="SGNH hydrolase"/>
    <property type="match status" value="1"/>
</dbReference>
<dbReference type="InterPro" id="IPR039329">
    <property type="entry name" value="SIAE"/>
</dbReference>
<organism evidence="3 4">
    <name type="scientific">Silurus asotus</name>
    <name type="common">Amur catfish</name>
    <name type="synonym">Parasilurus asotus</name>
    <dbReference type="NCBI Taxonomy" id="30991"/>
    <lineage>
        <taxon>Eukaryota</taxon>
        <taxon>Metazoa</taxon>
        <taxon>Chordata</taxon>
        <taxon>Craniata</taxon>
        <taxon>Vertebrata</taxon>
        <taxon>Euteleostomi</taxon>
        <taxon>Actinopterygii</taxon>
        <taxon>Neopterygii</taxon>
        <taxon>Teleostei</taxon>
        <taxon>Ostariophysi</taxon>
        <taxon>Siluriformes</taxon>
        <taxon>Siluridae</taxon>
        <taxon>Silurus</taxon>
    </lineage>
</organism>
<reference evidence="3" key="1">
    <citation type="submission" date="2018-07" db="EMBL/GenBank/DDBJ databases">
        <title>Comparative genomics of catfishes provides insights into carnivory and benthic adaptation.</title>
        <authorList>
            <person name="Zhang Y."/>
            <person name="Wang D."/>
            <person name="Peng Z."/>
            <person name="Zheng S."/>
            <person name="Shao F."/>
            <person name="Tao W."/>
        </authorList>
    </citation>
    <scope>NUCLEOTIDE SEQUENCE</scope>
    <source>
        <strain evidence="3">Chongqing</strain>
    </source>
</reference>
<comment type="caution">
    <text evidence="3">The sequence shown here is derived from an EMBL/GenBank/DDBJ whole genome shotgun (WGS) entry which is preliminary data.</text>
</comment>
<protein>
    <submittedName>
        <fullName evidence="3">Sialate O-acetylesterase</fullName>
    </submittedName>
</protein>
<evidence type="ECO:0000313" key="3">
    <source>
        <dbReference type="EMBL" id="KAI5629654.1"/>
    </source>
</evidence>
<gene>
    <name evidence="3" type="ORF">C0J50_2155</name>
</gene>
<dbReference type="PANTHER" id="PTHR22901">
    <property type="entry name" value="SIALATE O-ACETYLESTERASE"/>
    <property type="match status" value="1"/>
</dbReference>
<dbReference type="SUPFAM" id="SSF52266">
    <property type="entry name" value="SGNH hydrolase"/>
    <property type="match status" value="1"/>
</dbReference>
<dbReference type="PANTHER" id="PTHR22901:SF0">
    <property type="entry name" value="SIALATE O-ACETYLESTERASE"/>
    <property type="match status" value="1"/>
</dbReference>
<feature type="domain" description="Sialate O-acetylesterase" evidence="2">
    <location>
        <begin position="136"/>
        <end position="316"/>
    </location>
</feature>
<dbReference type="Pfam" id="PF03629">
    <property type="entry name" value="SASA"/>
    <property type="match status" value="1"/>
</dbReference>
<dbReference type="InterPro" id="IPR036514">
    <property type="entry name" value="SGNH_hydro_sf"/>
</dbReference>
<dbReference type="EMBL" id="MU533908">
    <property type="protein sequence ID" value="KAI5629654.1"/>
    <property type="molecule type" value="Genomic_DNA"/>
</dbReference>
<evidence type="ECO:0000259" key="2">
    <source>
        <dbReference type="Pfam" id="PF03629"/>
    </source>
</evidence>
<dbReference type="InterPro" id="IPR005181">
    <property type="entry name" value="SASA"/>
</dbReference>
<dbReference type="Proteomes" id="UP001205998">
    <property type="component" value="Unassembled WGS sequence"/>
</dbReference>
<keyword evidence="1" id="KW-0378">Hydrolase</keyword>
<dbReference type="GO" id="GO:0001681">
    <property type="term" value="F:sialate O-acetylesterase activity"/>
    <property type="evidence" value="ECO:0007669"/>
    <property type="project" value="InterPro"/>
</dbReference>
<evidence type="ECO:0000256" key="1">
    <source>
        <dbReference type="ARBA" id="ARBA00022801"/>
    </source>
</evidence>
<evidence type="ECO:0000313" key="4">
    <source>
        <dbReference type="Proteomes" id="UP001205998"/>
    </source>
</evidence>
<name>A0AAD5FVK8_SILAS</name>
<accession>A0AAD5FVK8</accession>
<keyword evidence="4" id="KW-1185">Reference proteome</keyword>